<dbReference type="PANTHER" id="PTHR44757">
    <property type="entry name" value="DIGUANYLATE CYCLASE DGCP"/>
    <property type="match status" value="1"/>
</dbReference>
<name>E1SPI8_FERBD</name>
<dbReference type="SUPFAM" id="SSF55073">
    <property type="entry name" value="Nucleotide cyclase"/>
    <property type="match status" value="1"/>
</dbReference>
<gene>
    <name evidence="5" type="ordered locus">Fbal_3609</name>
</gene>
<dbReference type="HOGENOM" id="CLU_000445_70_32_6"/>
<proteinExistence type="predicted"/>
<feature type="domain" description="GGDEF" evidence="4">
    <location>
        <begin position="472"/>
        <end position="606"/>
    </location>
</feature>
<evidence type="ECO:0000256" key="1">
    <source>
        <dbReference type="ARBA" id="ARBA00001946"/>
    </source>
</evidence>
<evidence type="ECO:0000259" key="3">
    <source>
        <dbReference type="PROSITE" id="PS50883"/>
    </source>
</evidence>
<dbReference type="EMBL" id="CP002209">
    <property type="protein sequence ID" value="ADN77805.1"/>
    <property type="molecule type" value="Genomic_DNA"/>
</dbReference>
<dbReference type="InterPro" id="IPR052155">
    <property type="entry name" value="Biofilm_reg_signaling"/>
</dbReference>
<dbReference type="KEGG" id="fbl:Fbal_3609"/>
<dbReference type="CDD" id="cd01949">
    <property type="entry name" value="GGDEF"/>
    <property type="match status" value="1"/>
</dbReference>
<dbReference type="SUPFAM" id="SSF55781">
    <property type="entry name" value="GAF domain-like"/>
    <property type="match status" value="2"/>
</dbReference>
<evidence type="ECO:0000256" key="2">
    <source>
        <dbReference type="SAM" id="Coils"/>
    </source>
</evidence>
<evidence type="ECO:0000259" key="4">
    <source>
        <dbReference type="PROSITE" id="PS50887"/>
    </source>
</evidence>
<keyword evidence="6" id="KW-1185">Reference proteome</keyword>
<evidence type="ECO:0000313" key="5">
    <source>
        <dbReference type="EMBL" id="ADN77805.1"/>
    </source>
</evidence>
<dbReference type="InterPro" id="IPR043128">
    <property type="entry name" value="Rev_trsase/Diguanyl_cyclase"/>
</dbReference>
<dbReference type="CDD" id="cd01948">
    <property type="entry name" value="EAL"/>
    <property type="match status" value="1"/>
</dbReference>
<dbReference type="GO" id="GO:0003824">
    <property type="term" value="F:catalytic activity"/>
    <property type="evidence" value="ECO:0007669"/>
    <property type="project" value="UniProtKB-ARBA"/>
</dbReference>
<comment type="cofactor">
    <cofactor evidence="1">
        <name>Mg(2+)</name>
        <dbReference type="ChEBI" id="CHEBI:18420"/>
    </cofactor>
</comment>
<protein>
    <submittedName>
        <fullName evidence="5">Diguanylate cyclase/phosphodiesterase with GAF sensor</fullName>
    </submittedName>
</protein>
<dbReference type="InterPro" id="IPR029787">
    <property type="entry name" value="Nucleotide_cyclase"/>
</dbReference>
<dbReference type="Proteomes" id="UP000006683">
    <property type="component" value="Chromosome"/>
</dbReference>
<reference evidence="5 6" key="1">
    <citation type="journal article" date="2010" name="Stand. Genomic Sci.">
        <title>Complete genome sequence of Ferrimonas balearica type strain (PAT).</title>
        <authorList>
            <person name="Nolan M."/>
            <person name="Sikorski J."/>
            <person name="Davenport K."/>
            <person name="Lucas S."/>
            <person name="Glavina Del Rio T."/>
            <person name="Tice H."/>
            <person name="Cheng J."/>
            <person name="Goodwin L."/>
            <person name="Pitluck S."/>
            <person name="Liolios K."/>
            <person name="Ivanova N."/>
            <person name="Mavromatis K."/>
            <person name="Ovchinnikova G."/>
            <person name="Pati A."/>
            <person name="Chen A."/>
            <person name="Palaniappan K."/>
            <person name="Land M."/>
            <person name="Hauser L."/>
            <person name="Chang Y."/>
            <person name="Jeffries C."/>
            <person name="Tapia R."/>
            <person name="Brettin T."/>
            <person name="Detter J."/>
            <person name="Han C."/>
            <person name="Yasawong M."/>
            <person name="Rohde M."/>
            <person name="Tindall B."/>
            <person name="Goker M."/>
            <person name="Woyke T."/>
            <person name="Bristow J."/>
            <person name="Eisen J."/>
            <person name="Markowitz V."/>
            <person name="Hugenholtz P."/>
            <person name="Kyrpides N."/>
            <person name="Klenk H."/>
            <person name="Lapidus A."/>
        </authorList>
    </citation>
    <scope>NUCLEOTIDE SEQUENCE [LARGE SCALE GENOMIC DNA]</scope>
    <source>
        <strain evidence="6">DSM 9799 / CCM 4581 / KCTC 23876 / PAT</strain>
    </source>
</reference>
<accession>E1SPI8</accession>
<dbReference type="NCBIfam" id="TIGR00254">
    <property type="entry name" value="GGDEF"/>
    <property type="match status" value="1"/>
</dbReference>
<keyword evidence="2" id="KW-0175">Coiled coil</keyword>
<dbReference type="InterPro" id="IPR000160">
    <property type="entry name" value="GGDEF_dom"/>
</dbReference>
<dbReference type="InterPro" id="IPR001633">
    <property type="entry name" value="EAL_dom"/>
</dbReference>
<feature type="domain" description="EAL" evidence="3">
    <location>
        <begin position="615"/>
        <end position="867"/>
    </location>
</feature>
<dbReference type="SMART" id="SM00052">
    <property type="entry name" value="EAL"/>
    <property type="match status" value="1"/>
</dbReference>
<dbReference type="Gene3D" id="3.30.450.40">
    <property type="match status" value="2"/>
</dbReference>
<dbReference type="SMART" id="SM00065">
    <property type="entry name" value="GAF"/>
    <property type="match status" value="2"/>
</dbReference>
<dbReference type="SUPFAM" id="SSF141868">
    <property type="entry name" value="EAL domain-like"/>
    <property type="match status" value="1"/>
</dbReference>
<dbReference type="Gene3D" id="3.20.20.450">
    <property type="entry name" value="EAL domain"/>
    <property type="match status" value="1"/>
</dbReference>
<evidence type="ECO:0000313" key="6">
    <source>
        <dbReference type="Proteomes" id="UP000006683"/>
    </source>
</evidence>
<dbReference type="Pfam" id="PF13185">
    <property type="entry name" value="GAF_2"/>
    <property type="match status" value="2"/>
</dbReference>
<dbReference type="FunFam" id="3.30.70.270:FF:000001">
    <property type="entry name" value="Diguanylate cyclase domain protein"/>
    <property type="match status" value="1"/>
</dbReference>
<dbReference type="PROSITE" id="PS50887">
    <property type="entry name" value="GGDEF"/>
    <property type="match status" value="1"/>
</dbReference>
<dbReference type="SMART" id="SM00267">
    <property type="entry name" value="GGDEF"/>
    <property type="match status" value="1"/>
</dbReference>
<organism evidence="5 6">
    <name type="scientific">Ferrimonas balearica (strain DSM 9799 / CCM 4581 / KCTC 23876 / PAT)</name>
    <dbReference type="NCBI Taxonomy" id="550540"/>
    <lineage>
        <taxon>Bacteria</taxon>
        <taxon>Pseudomonadati</taxon>
        <taxon>Pseudomonadota</taxon>
        <taxon>Gammaproteobacteria</taxon>
        <taxon>Alteromonadales</taxon>
        <taxon>Ferrimonadaceae</taxon>
        <taxon>Ferrimonas</taxon>
    </lineage>
</organism>
<dbReference type="STRING" id="550540.Fbal_3609"/>
<dbReference type="eggNOG" id="COG2203">
    <property type="taxonomic scope" value="Bacteria"/>
</dbReference>
<dbReference type="InterPro" id="IPR029016">
    <property type="entry name" value="GAF-like_dom_sf"/>
</dbReference>
<dbReference type="OrthoDB" id="9804951at2"/>
<dbReference type="Gene3D" id="3.30.70.270">
    <property type="match status" value="1"/>
</dbReference>
<dbReference type="AlphaFoldDB" id="E1SPI8"/>
<sequence length="867" mass="98575">MPNRKAQTSQSELTFLKRRINRLKKMASRYKTAASLQSILFRVSELANHCPTMERFYQELAPLVQQFPGTENCYVALYNPAEERFDFPFFLDQQDPRPHIDAERLMAGCTGYVYRHGQPLCVDSQGLAALVEQGEVQRLGHPAQAWLGVPLKQQDTVVGVLVLQSYQIGFRYSDAQREFLTFIGQHLTTAMARLTQREQTERLIEHRTQALSRANKALQAEVAQRRRAERLQGALLEITEITASGRDINSFYRAIHSVLRHLLYADNCFVALLAPDNQWLTFPYFEAGDALEAPVTRPLGDGLTERVMAAQRPVRLSRETIEAAYRDGSLGQNVDRCLIDLQDWMGAPLLIEGEIRGVLAVFSQHPHYGYDDKDLELLGFVSQHISTAIERRQALEQRVRYREELERKVTERTREMHAMNVDLQRQIQQRRKAENRLRHDALHDALTGLPNRALLLNRLDQALKHIKRHANERFALLFIDLDRFKLVNDSLGHLAGDLLLETIARRLGECIRDNDTLARLGGDEFVILLDSIRNRQHVEEVSERILERVRQPLQLEGKEFFPGASIGIALADPHHNASPQSLLRDADAALYHAKSAGRGGLQFFDRKMHAEAVADLTREAQFRQALSQREITVHYQPVMDLDQQQVVGMEALARWHHPQLGELTPDQFLPWACHSGAVAELDRYVLEQVCRDYPHLRSKIGRHGWVHVNLDLTHLRSSSKLEQLEQCIESLSMPKAQLALEFSERDLLVDQRTLHEGLNRLQRLGVKLGLDDFGTGYSALTLLPQLPLDFVKVDKGYSHKSTHCERHRAVLESLVALSAELGFVLSAEGIEQPGQHQLLKGLGCRWGQGYLFNSPQALAKETASESG</sequence>
<dbReference type="Pfam" id="PF00990">
    <property type="entry name" value="GGDEF"/>
    <property type="match status" value="1"/>
</dbReference>
<feature type="coiled-coil region" evidence="2">
    <location>
        <begin position="391"/>
        <end position="436"/>
    </location>
</feature>
<dbReference type="eggNOG" id="COG5001">
    <property type="taxonomic scope" value="Bacteria"/>
</dbReference>
<feature type="coiled-coil region" evidence="2">
    <location>
        <begin position="6"/>
        <end position="33"/>
    </location>
</feature>
<dbReference type="PROSITE" id="PS50883">
    <property type="entry name" value="EAL"/>
    <property type="match status" value="1"/>
</dbReference>
<dbReference type="InterPro" id="IPR003018">
    <property type="entry name" value="GAF"/>
</dbReference>
<dbReference type="PANTHER" id="PTHR44757:SF2">
    <property type="entry name" value="BIOFILM ARCHITECTURE MAINTENANCE PROTEIN MBAA"/>
    <property type="match status" value="1"/>
</dbReference>
<dbReference type="InterPro" id="IPR035919">
    <property type="entry name" value="EAL_sf"/>
</dbReference>
<dbReference type="Pfam" id="PF00563">
    <property type="entry name" value="EAL"/>
    <property type="match status" value="1"/>
</dbReference>